<protein>
    <submittedName>
        <fullName evidence="2">Uncharacterized protein</fullName>
    </submittedName>
</protein>
<dbReference type="Proteomes" id="UP001215598">
    <property type="component" value="Unassembled WGS sequence"/>
</dbReference>
<organism evidence="2 3">
    <name type="scientific">Mycena metata</name>
    <dbReference type="NCBI Taxonomy" id="1033252"/>
    <lineage>
        <taxon>Eukaryota</taxon>
        <taxon>Fungi</taxon>
        <taxon>Dikarya</taxon>
        <taxon>Basidiomycota</taxon>
        <taxon>Agaricomycotina</taxon>
        <taxon>Agaricomycetes</taxon>
        <taxon>Agaricomycetidae</taxon>
        <taxon>Agaricales</taxon>
        <taxon>Marasmiineae</taxon>
        <taxon>Mycenaceae</taxon>
        <taxon>Mycena</taxon>
    </lineage>
</organism>
<evidence type="ECO:0000256" key="1">
    <source>
        <dbReference type="SAM" id="MobiDB-lite"/>
    </source>
</evidence>
<sequence length="397" mass="43212">MPSFTVNFCASLMGKTIGSAVEENVADEGVHFRLASLTAVKFSLLGTSISAHSVELKIREADAHRVRQTWGRNPAGSLQKWQDWSARPKPESNGKAADMVARGSRIADAPVCSGPPHNRNIASPVFTCTWPESNEKHLTRVEREVRATSKKPRKPLRWCTINGAWVLLRGVVIPGIDLGAGNVWRPTSVARIKRPTFPSTQPLHDVQWSGEFAPPKQFLGINTHFSDTSVHLDAESTGTQWFIALGGVLAFQPRLFDSGTIPGRPMKHISVLFPHGESIVCCMNQRPGKEQVIKWPRRACSEEGGGRKASSDGAAILSPSTNQHGSRYSLRYGTEKKHNSKAWVQVKIVALGFSVSFQRSASDGLVDGVGEEVDTLAGGYETEVPGCSGTIGVWELN</sequence>
<proteinExistence type="predicted"/>
<gene>
    <name evidence="2" type="ORF">B0H16DRAFT_1859447</name>
</gene>
<accession>A0AAD7NUD3</accession>
<comment type="caution">
    <text evidence="2">The sequence shown here is derived from an EMBL/GenBank/DDBJ whole genome shotgun (WGS) entry which is preliminary data.</text>
</comment>
<feature type="compositionally biased region" description="Basic and acidic residues" evidence="1">
    <location>
        <begin position="301"/>
        <end position="310"/>
    </location>
</feature>
<name>A0AAD7NUD3_9AGAR</name>
<reference evidence="2" key="1">
    <citation type="submission" date="2023-03" db="EMBL/GenBank/DDBJ databases">
        <title>Massive genome expansion in bonnet fungi (Mycena s.s.) driven by repeated elements and novel gene families across ecological guilds.</title>
        <authorList>
            <consortium name="Lawrence Berkeley National Laboratory"/>
            <person name="Harder C.B."/>
            <person name="Miyauchi S."/>
            <person name="Viragh M."/>
            <person name="Kuo A."/>
            <person name="Thoen E."/>
            <person name="Andreopoulos B."/>
            <person name="Lu D."/>
            <person name="Skrede I."/>
            <person name="Drula E."/>
            <person name="Henrissat B."/>
            <person name="Morin E."/>
            <person name="Kohler A."/>
            <person name="Barry K."/>
            <person name="LaButti K."/>
            <person name="Morin E."/>
            <person name="Salamov A."/>
            <person name="Lipzen A."/>
            <person name="Mereny Z."/>
            <person name="Hegedus B."/>
            <person name="Baldrian P."/>
            <person name="Stursova M."/>
            <person name="Weitz H."/>
            <person name="Taylor A."/>
            <person name="Grigoriev I.V."/>
            <person name="Nagy L.G."/>
            <person name="Martin F."/>
            <person name="Kauserud H."/>
        </authorList>
    </citation>
    <scope>NUCLEOTIDE SEQUENCE</scope>
    <source>
        <strain evidence="2">CBHHK182m</strain>
    </source>
</reference>
<feature type="region of interest" description="Disordered" evidence="1">
    <location>
        <begin position="301"/>
        <end position="322"/>
    </location>
</feature>
<dbReference type="EMBL" id="JARKIB010000009">
    <property type="protein sequence ID" value="KAJ7776415.1"/>
    <property type="molecule type" value="Genomic_DNA"/>
</dbReference>
<dbReference type="AlphaFoldDB" id="A0AAD7NUD3"/>
<evidence type="ECO:0000313" key="3">
    <source>
        <dbReference type="Proteomes" id="UP001215598"/>
    </source>
</evidence>
<evidence type="ECO:0000313" key="2">
    <source>
        <dbReference type="EMBL" id="KAJ7776415.1"/>
    </source>
</evidence>
<keyword evidence="3" id="KW-1185">Reference proteome</keyword>